<evidence type="ECO:0000259" key="1">
    <source>
        <dbReference type="Pfam" id="PF12706"/>
    </source>
</evidence>
<evidence type="ECO:0000313" key="2">
    <source>
        <dbReference type="EMBL" id="WFD45956.1"/>
    </source>
</evidence>
<keyword evidence="3" id="KW-1185">Reference proteome</keyword>
<dbReference type="EMBL" id="CP046234">
    <property type="protein sequence ID" value="WFD45956.1"/>
    <property type="molecule type" value="Genomic_DNA"/>
</dbReference>
<feature type="domain" description="Metallo-beta-lactamase" evidence="1">
    <location>
        <begin position="182"/>
        <end position="398"/>
    </location>
</feature>
<dbReference type="Gene3D" id="3.60.15.10">
    <property type="entry name" value="Ribonuclease Z/Hydroxyacylglutathione hydrolase-like"/>
    <property type="match status" value="1"/>
</dbReference>
<proteinExistence type="predicted"/>
<organism evidence="2 3">
    <name type="scientific">Malassezia furfur</name>
    <name type="common">Pityriasis versicolor infection agent</name>
    <name type="synonym">Pityrosporum furfur</name>
    <dbReference type="NCBI Taxonomy" id="55194"/>
    <lineage>
        <taxon>Eukaryota</taxon>
        <taxon>Fungi</taxon>
        <taxon>Dikarya</taxon>
        <taxon>Basidiomycota</taxon>
        <taxon>Ustilaginomycotina</taxon>
        <taxon>Malasseziomycetes</taxon>
        <taxon>Malasseziales</taxon>
        <taxon>Malasseziaceae</taxon>
        <taxon>Malassezia</taxon>
    </lineage>
</organism>
<dbReference type="EC" id="3.1.4.54" evidence="2"/>
<gene>
    <name evidence="2" type="ORF">GLX27_000584</name>
</gene>
<sequence>MEVLRALGRSPGRTLGYALGAWAGAWGVFYLFQETHRHLALRARQRKHPLQLRGDEKDAAWFGCASEKERADIMSRFAPLRFCGRYLNVTPEWREQGMWEWMWWKVVHTALYHGRFGWDGGFAQDEKTEEGRKKIEALLPVQQLDTARLWGSGTEPAAPASGITYTWIGQSTCLVQMHGLTVLTDPVFGKQPLESVLSPTRMRPMPCTIDEIRNVDVVLVSHNHFDHLDLSIVPHIPHRTRWIVPQNVAPLLVRSGVRPEQITELSWWEEAQSAFRVSVQADAGVRSAERTLRVAAVPASHWSARTPLDTNKSLWNSYAVQVEAADEPDARLFFCGDSGYSPSLFQAVGRMYGPFALATIPIGSYEPRWHLSLQHMDPHGSVCVARDVGARTSFAMHWGTWSMSDERWDDPPKDLAHALELERLPAAFLRTVPFGATQSVPL</sequence>
<dbReference type="InterPro" id="IPR001279">
    <property type="entry name" value="Metallo-B-lactamas"/>
</dbReference>
<reference evidence="2 3" key="1">
    <citation type="journal article" date="2020" name="Elife">
        <title>Loss of centromere function drives karyotype evolution in closely related Malassezia species.</title>
        <authorList>
            <person name="Sankaranarayanan S.R."/>
            <person name="Ianiri G."/>
            <person name="Coelho M.A."/>
            <person name="Reza M.H."/>
            <person name="Thimmappa B.C."/>
            <person name="Ganguly P."/>
            <person name="Vadnala R.N."/>
            <person name="Sun S."/>
            <person name="Siddharthan R."/>
            <person name="Tellgren-Roth C."/>
            <person name="Dawson T.L."/>
            <person name="Heitman J."/>
            <person name="Sanyal K."/>
        </authorList>
    </citation>
    <scope>NUCLEOTIDE SEQUENCE [LARGE SCALE GENOMIC DNA]</scope>
    <source>
        <strain evidence="2">CBS14141</strain>
    </source>
</reference>
<dbReference type="SUPFAM" id="SSF56281">
    <property type="entry name" value="Metallo-hydrolase/oxidoreductase"/>
    <property type="match status" value="1"/>
</dbReference>
<dbReference type="GO" id="GO:0070290">
    <property type="term" value="F:N-acylphosphatidylethanolamine-specific phospholipase D activity"/>
    <property type="evidence" value="ECO:0007669"/>
    <property type="project" value="UniProtKB-EC"/>
</dbReference>
<protein>
    <submittedName>
        <fullName evidence="2">N-acetylphosphatidylethanolamine-hydrolyzing phospholipase D</fullName>
        <ecNumber evidence="2">3.1.4.54</ecNumber>
    </submittedName>
</protein>
<accession>A0ABY8EJX8</accession>
<evidence type="ECO:0000313" key="3">
    <source>
        <dbReference type="Proteomes" id="UP000818624"/>
    </source>
</evidence>
<dbReference type="PANTHER" id="PTHR15032">
    <property type="entry name" value="N-ACYL-PHOSPHATIDYLETHANOLAMINE-HYDROLYZING PHOSPHOLIPASE D"/>
    <property type="match status" value="1"/>
</dbReference>
<keyword evidence="2" id="KW-0378">Hydrolase</keyword>
<dbReference type="Pfam" id="PF12706">
    <property type="entry name" value="Lactamase_B_2"/>
    <property type="match status" value="1"/>
</dbReference>
<dbReference type="InterPro" id="IPR036866">
    <property type="entry name" value="RibonucZ/Hydroxyglut_hydro"/>
</dbReference>
<name>A0ABY8EJX8_MALFU</name>
<dbReference type="Proteomes" id="UP000818624">
    <property type="component" value="Chromosome 1"/>
</dbReference>
<dbReference type="PANTHER" id="PTHR15032:SF35">
    <property type="entry name" value="METALLO-BETA-LACTAMASE DOMAIN-CONTAINING PROTEIN"/>
    <property type="match status" value="1"/>
</dbReference>